<dbReference type="InterPro" id="IPR036465">
    <property type="entry name" value="vWFA_dom_sf"/>
</dbReference>
<accession>A0A2S7XMQ4</accession>
<feature type="domain" description="VWFA" evidence="4">
    <location>
        <begin position="97"/>
        <end position="204"/>
    </location>
</feature>
<dbReference type="SMART" id="SM00028">
    <property type="entry name" value="TPR"/>
    <property type="match status" value="1"/>
</dbReference>
<evidence type="ECO:0000259" key="4">
    <source>
        <dbReference type="Pfam" id="PF13519"/>
    </source>
</evidence>
<dbReference type="SUPFAM" id="SSF48452">
    <property type="entry name" value="TPR-like"/>
    <property type="match status" value="1"/>
</dbReference>
<dbReference type="InterPro" id="IPR011990">
    <property type="entry name" value="TPR-like_helical_dom_sf"/>
</dbReference>
<dbReference type="PANTHER" id="PTHR22550:SF14">
    <property type="entry name" value="VWFA DOMAIN-CONTAINING PROTEIN"/>
    <property type="match status" value="1"/>
</dbReference>
<dbReference type="PANTHER" id="PTHR22550">
    <property type="entry name" value="SPORE GERMINATION PROTEIN"/>
    <property type="match status" value="1"/>
</dbReference>
<protein>
    <recommendedName>
        <fullName evidence="4">VWFA domain-containing protein</fullName>
    </recommendedName>
</protein>
<comment type="caution">
    <text evidence="5">The sequence shown here is derived from an EMBL/GenBank/DDBJ whole genome shotgun (WGS) entry which is preliminary data.</text>
</comment>
<feature type="compositionally biased region" description="Polar residues" evidence="2">
    <location>
        <begin position="541"/>
        <end position="563"/>
    </location>
</feature>
<dbReference type="Gene3D" id="3.40.50.410">
    <property type="entry name" value="von Willebrand factor, type A domain"/>
    <property type="match status" value="1"/>
</dbReference>
<gene>
    <name evidence="5" type="ORF">CXB77_18005</name>
</gene>
<dbReference type="InterPro" id="IPR002035">
    <property type="entry name" value="VWF_A"/>
</dbReference>
<evidence type="ECO:0000313" key="6">
    <source>
        <dbReference type="Proteomes" id="UP000239936"/>
    </source>
</evidence>
<dbReference type="PROSITE" id="PS50005">
    <property type="entry name" value="TPR"/>
    <property type="match status" value="1"/>
</dbReference>
<keyword evidence="3" id="KW-1133">Transmembrane helix</keyword>
<sequence length="602" mass="64367">MLPPELHLLRPLWLLAFIPLALLLMALWRRHSSDATIWRKYVDPHLLAHLLMGSTAQTQRTPLILLSIGWSLIVIALAGPTWQRLPQPVFAASQQRVILLDLSPSMNAADVAPSRLARARFEILDLLRGATEGQTALLAFGAEPFVVAPLTGDAQTIAAQVPLLTSALLPVPGDRRTDLALQRAGELLEQAQAQQATLILVTDAVGEMAASITAAQQLAAAGHRLAVLAIGTTKGAPVPNANGGGFAPNSSGGIALAQLETDNLRTLAAAGNGVYVAADIGDADTKTLLALGAARMDTTATALTADQWREAGAWLLLPVLGLAALAFRRGWLLSMLLLALLLPAPPSEANDEINWWQRADQRAAQQIEAGAVQYQAGNFQAAFDALAGVNGAEADYNRGNALARLGRLEEAAAAYQNTLRQMPDHVDAQHNLEQVRQQLAEQKQQQQQSQSSEQQSSSSDQKDSDQSNESAEKPDAPAAQPQSTDEHKTGDNQQSEPAPAAADAQSNPQPAEAAAEEKSPAPSAADMNPADQAESADNPEFSDQPNEQTPLENAVQAESLTPQQREEQQALDAQLRRVPDDPAGLLRQRFLLQHLRREGRLP</sequence>
<dbReference type="InterPro" id="IPR050768">
    <property type="entry name" value="UPF0353/GerABKA_families"/>
</dbReference>
<dbReference type="SUPFAM" id="SSF53300">
    <property type="entry name" value="vWA-like"/>
    <property type="match status" value="1"/>
</dbReference>
<reference evidence="5 6" key="1">
    <citation type="submission" date="2018-01" db="EMBL/GenBank/DDBJ databases">
        <title>The complete genome sequence of Chromatium okenii LaCa, a purple sulfur bacterium with a turbulent life.</title>
        <authorList>
            <person name="Luedin S.M."/>
            <person name="Liechti N."/>
            <person name="Storelli N."/>
            <person name="Danza F."/>
            <person name="Wittwer M."/>
            <person name="Pothier J.F."/>
            <person name="Tonolla M.A."/>
        </authorList>
    </citation>
    <scope>NUCLEOTIDE SEQUENCE [LARGE SCALE GENOMIC DNA]</scope>
    <source>
        <strain evidence="5 6">LaCa</strain>
    </source>
</reference>
<organism evidence="5 6">
    <name type="scientific">Chromatium okenii</name>
    <dbReference type="NCBI Taxonomy" id="61644"/>
    <lineage>
        <taxon>Bacteria</taxon>
        <taxon>Pseudomonadati</taxon>
        <taxon>Pseudomonadota</taxon>
        <taxon>Gammaproteobacteria</taxon>
        <taxon>Chromatiales</taxon>
        <taxon>Chromatiaceae</taxon>
        <taxon>Chromatium</taxon>
    </lineage>
</organism>
<dbReference type="InterPro" id="IPR019734">
    <property type="entry name" value="TPR_rpt"/>
</dbReference>
<dbReference type="EMBL" id="PPGH01000038">
    <property type="protein sequence ID" value="PQJ95019.1"/>
    <property type="molecule type" value="Genomic_DNA"/>
</dbReference>
<feature type="transmembrane region" description="Helical" evidence="3">
    <location>
        <begin position="12"/>
        <end position="29"/>
    </location>
</feature>
<keyword evidence="3" id="KW-0472">Membrane</keyword>
<evidence type="ECO:0000256" key="3">
    <source>
        <dbReference type="SAM" id="Phobius"/>
    </source>
</evidence>
<feature type="compositionally biased region" description="Basic and acidic residues" evidence="2">
    <location>
        <begin position="460"/>
        <end position="475"/>
    </location>
</feature>
<dbReference type="AlphaFoldDB" id="A0A2S7XMQ4"/>
<name>A0A2S7XMQ4_9GAMM</name>
<dbReference type="Proteomes" id="UP000239936">
    <property type="component" value="Unassembled WGS sequence"/>
</dbReference>
<feature type="compositionally biased region" description="Basic and acidic residues" evidence="2">
    <location>
        <begin position="564"/>
        <end position="579"/>
    </location>
</feature>
<feature type="compositionally biased region" description="Low complexity" evidence="2">
    <location>
        <begin position="504"/>
        <end position="513"/>
    </location>
</feature>
<feature type="repeat" description="TPR" evidence="1">
    <location>
        <begin position="392"/>
        <end position="425"/>
    </location>
</feature>
<dbReference type="Pfam" id="PF13519">
    <property type="entry name" value="VWA_2"/>
    <property type="match status" value="1"/>
</dbReference>
<keyword evidence="1" id="KW-0802">TPR repeat</keyword>
<evidence type="ECO:0000256" key="2">
    <source>
        <dbReference type="SAM" id="MobiDB-lite"/>
    </source>
</evidence>
<proteinExistence type="predicted"/>
<dbReference type="Gene3D" id="1.25.40.10">
    <property type="entry name" value="Tetratricopeptide repeat domain"/>
    <property type="match status" value="1"/>
</dbReference>
<keyword evidence="6" id="KW-1185">Reference proteome</keyword>
<keyword evidence="3" id="KW-0812">Transmembrane</keyword>
<evidence type="ECO:0000256" key="1">
    <source>
        <dbReference type="PROSITE-ProRule" id="PRU00339"/>
    </source>
</evidence>
<feature type="compositionally biased region" description="Low complexity" evidence="2">
    <location>
        <begin position="441"/>
        <end position="459"/>
    </location>
</feature>
<feature type="region of interest" description="Disordered" evidence="2">
    <location>
        <begin position="437"/>
        <end position="579"/>
    </location>
</feature>
<evidence type="ECO:0000313" key="5">
    <source>
        <dbReference type="EMBL" id="PQJ95019.1"/>
    </source>
</evidence>
<dbReference type="OrthoDB" id="9807628at2"/>
<feature type="transmembrane region" description="Helical" evidence="3">
    <location>
        <begin position="63"/>
        <end position="82"/>
    </location>
</feature>